<protein>
    <recommendedName>
        <fullName evidence="9">Nuclear pore complex protein Nup155</fullName>
    </recommendedName>
</protein>
<dbReference type="InterPro" id="IPR042538">
    <property type="entry name" value="Nucleoporin_Nup155_C_3"/>
</dbReference>
<gene>
    <name evidence="7" type="ORF">GHT06_006410</name>
</gene>
<name>A0AAD5KUK9_9CRUS</name>
<dbReference type="GO" id="GO:0000972">
    <property type="term" value="P:transcription-dependent tethering of RNA polymerase II gene DNA at nuclear periphery"/>
    <property type="evidence" value="ECO:0007669"/>
    <property type="project" value="TreeGrafter"/>
</dbReference>
<evidence type="ECO:0000259" key="5">
    <source>
        <dbReference type="Pfam" id="PF03177"/>
    </source>
</evidence>
<comment type="subcellular location">
    <subcellularLocation>
        <location evidence="1">Nucleus</location>
    </subcellularLocation>
</comment>
<dbReference type="EMBL" id="WJBH02000182">
    <property type="protein sequence ID" value="KAI9550136.1"/>
    <property type="molecule type" value="Genomic_DNA"/>
</dbReference>
<keyword evidence="8" id="KW-1185">Reference proteome</keyword>
<evidence type="ECO:0000259" key="6">
    <source>
        <dbReference type="Pfam" id="PF08801"/>
    </source>
</evidence>
<dbReference type="Gene3D" id="1.25.40.440">
    <property type="entry name" value="Nucleoporin, helical domain, central subdomain"/>
    <property type="match status" value="1"/>
</dbReference>
<dbReference type="InterPro" id="IPR007187">
    <property type="entry name" value="Nucleoporin_Nup133/Nup155_C"/>
</dbReference>
<dbReference type="InterPro" id="IPR014908">
    <property type="entry name" value="Nucleoporin_Nup133/Nup155_N"/>
</dbReference>
<reference evidence="7" key="1">
    <citation type="submission" date="2022-05" db="EMBL/GenBank/DDBJ databases">
        <title>A multi-omics perspective on studying reproductive biology in Daphnia sinensis.</title>
        <authorList>
            <person name="Jia J."/>
        </authorList>
    </citation>
    <scope>NUCLEOTIDE SEQUENCE</scope>
    <source>
        <strain evidence="7">WSL</strain>
    </source>
</reference>
<evidence type="ECO:0000256" key="4">
    <source>
        <dbReference type="ARBA" id="ARBA00023242"/>
    </source>
</evidence>
<dbReference type="Gene3D" id="1.20.58.1780">
    <property type="match status" value="1"/>
</dbReference>
<dbReference type="InterPro" id="IPR004870">
    <property type="entry name" value="Nucleoporin_Nup155"/>
</dbReference>
<comment type="similarity">
    <text evidence="2">Belongs to the non-repetitive/WGA-negative nucleoporin family.</text>
</comment>
<comment type="caution">
    <text evidence="7">The sequence shown here is derived from an EMBL/GenBank/DDBJ whole genome shotgun (WGS) entry which is preliminary data.</text>
</comment>
<evidence type="ECO:0000256" key="3">
    <source>
        <dbReference type="ARBA" id="ARBA00022448"/>
    </source>
</evidence>
<dbReference type="PANTHER" id="PTHR10350">
    <property type="entry name" value="NUCLEAR PORE COMPLEX PROTEIN NUP155"/>
    <property type="match status" value="1"/>
</dbReference>
<evidence type="ECO:0000313" key="7">
    <source>
        <dbReference type="EMBL" id="KAI9550136.1"/>
    </source>
</evidence>
<dbReference type="Proteomes" id="UP000820818">
    <property type="component" value="Unassembled WGS sequence"/>
</dbReference>
<dbReference type="FunFam" id="1.25.40.450:FF:000004">
    <property type="entry name" value="Nuclear pore complex protein Nup155"/>
    <property type="match status" value="1"/>
</dbReference>
<dbReference type="GO" id="GO:0044611">
    <property type="term" value="C:nuclear pore inner ring"/>
    <property type="evidence" value="ECO:0007669"/>
    <property type="project" value="TreeGrafter"/>
</dbReference>
<evidence type="ECO:0000256" key="1">
    <source>
        <dbReference type="ARBA" id="ARBA00004123"/>
    </source>
</evidence>
<accession>A0AAD5KUK9</accession>
<dbReference type="InterPro" id="IPR042533">
    <property type="entry name" value="Nucleoporin_Nup155_C_1"/>
</dbReference>
<evidence type="ECO:0000313" key="8">
    <source>
        <dbReference type="Proteomes" id="UP000820818"/>
    </source>
</evidence>
<evidence type="ECO:0008006" key="9">
    <source>
        <dbReference type="Google" id="ProtNLM"/>
    </source>
</evidence>
<dbReference type="GO" id="GO:0017056">
    <property type="term" value="F:structural constituent of nuclear pore"/>
    <property type="evidence" value="ECO:0007669"/>
    <property type="project" value="InterPro"/>
</dbReference>
<dbReference type="GO" id="GO:0036228">
    <property type="term" value="P:protein localization to nuclear inner membrane"/>
    <property type="evidence" value="ECO:0007669"/>
    <property type="project" value="TreeGrafter"/>
</dbReference>
<dbReference type="FunFam" id="1.25.40.440:FF:000001">
    <property type="entry name" value="Nuclear pore complex subunit"/>
    <property type="match status" value="1"/>
</dbReference>
<dbReference type="GO" id="GO:0006606">
    <property type="term" value="P:protein import into nucleus"/>
    <property type="evidence" value="ECO:0007669"/>
    <property type="project" value="TreeGrafter"/>
</dbReference>
<evidence type="ECO:0000256" key="2">
    <source>
        <dbReference type="ARBA" id="ARBA00007373"/>
    </source>
</evidence>
<feature type="domain" description="Nucleoporin Nup133/Nup155-like C-terminal" evidence="5">
    <location>
        <begin position="701"/>
        <end position="1378"/>
    </location>
</feature>
<organism evidence="7 8">
    <name type="scientific">Daphnia sinensis</name>
    <dbReference type="NCBI Taxonomy" id="1820382"/>
    <lineage>
        <taxon>Eukaryota</taxon>
        <taxon>Metazoa</taxon>
        <taxon>Ecdysozoa</taxon>
        <taxon>Arthropoda</taxon>
        <taxon>Crustacea</taxon>
        <taxon>Branchiopoda</taxon>
        <taxon>Diplostraca</taxon>
        <taxon>Cladocera</taxon>
        <taxon>Anomopoda</taxon>
        <taxon>Daphniidae</taxon>
        <taxon>Daphnia</taxon>
        <taxon>Daphnia similis group</taxon>
    </lineage>
</organism>
<sequence length="1411" mass="155695">MQSVTGASNKFSSIYTDASANPYKNDVNSNQSSTTIMTSPVSKTMISPLSTIQSTLIPSLEGIDLAGRILEWQLKNDNQFPTLSDQIKIGEAHGVSGLSDVDYPMLEVGPNGLPLLRQMGLVNRIPLPPELVEHFGHMQSYCMMGLFPLIQRAWLSIDSDIYVWTYEDGGDLSYFDGLSEPIIAVELVQPKPGIFQPHIQYLLCLATTVEIVLLGVSFSGSSTNYEEMHLLPEPLFAVPTDGAYIVTITGTTNGRIFMGAKDGCIYEFFYQAEEGFFSRKCRKINHSKSTLSYLVPSFINAAFSEEDPIVQMVQDETRHILYTRSEKGTIQVYDLGTDGQAMTRVAAININTIVQSAANIARTVDRSSFRPLVGIAPIESSESTNLHLVAITASGVRLYFSTLPWRAFNEATPSSRPATLQLVQVRLPPGYAANASPQRPQQVHSALYSHGTTFLATTTASENDVVWTLSNSLFPAAQQLSETQNTLGLDGKTWALAEVTPSLKRQVDPSTFAPPAPEPPLIVTQHAVAPRKFIFLTTQCCHVVTQLRPVDILRQLLFDASGPDSTAVRAFFQVLREDQACATALILACSTSIQDSQLADWAARAFFLLGGDVKVSPSHMAHPISSPASPFVVNSPGHLNSTPSNFHHQQPHFTFSSPDPGGVGTFNPNAISTPQMQPYSPHSNNVGTSSGGAELADYQFSGRHNGLYLYFGRILRPLWLMPLARDVGKPHQPLLDSVVNSEELLTVLGQLNALKGFVHANIHQNGPQSYQSSEKGRLQDAQMQERKSLLAMKQLLDHTVEVLALWKVLCDHQLHLLGQSLSAEMRMSLKTTLFRDLILSGSDTCIGLINALIHRYLDDAASTDAISEKLRQVCPSLYRNEDALCTKVNEQLLKARTTTMSRMDKERLLQQTLETCKQIPARINLAHVCQQLSACQYFGGVVELCCVVAEKLDPQHRAQQCYSGQQEDPAAVEALLARKNCYQQMCLVLQKLYTAAACHPQSPSVPKSPGPMVQTTPQGYEEGLSPLEAQRLADETLSLALQSDDELCHVAIFDWLTDNKWDDKLLEIQSPHLENYLKRQTVGQVGQQQQTDLVAKYDLLWKFYEKSGQFIAAARVLSRLADAHSTAISLPMRIEYLSRAIVCARAAETSSFGNAVQGQFLYEMEEKMDVAKVQSQVLEAVSRLPSRDADTISRLHSDLLDVTQLYEQFAEPLGLWECKLAILHCANHYDSALVTSIWQNIINAEVKKLGNADTETKLATLGSKMKTLGRTYAQSEQFFPLEFLVKTLETYSVRWNGPPGWVVSIMLTAGVSFQRLFAVYNRLYGAKDVVWQAEGKPNHLLKVLADMLNRLVDSSTGGLAALVPTADRRALIGQCVEAVGVYLTDLFCTTHATSPALITEFRTLQGKLELL</sequence>
<dbReference type="Gene3D" id="1.20.120.1880">
    <property type="entry name" value="Nucleoporin, helical C-terminal domain"/>
    <property type="match status" value="1"/>
</dbReference>
<dbReference type="GO" id="GO:0006405">
    <property type="term" value="P:RNA export from nucleus"/>
    <property type="evidence" value="ECO:0007669"/>
    <property type="project" value="TreeGrafter"/>
</dbReference>
<dbReference type="Gene3D" id="1.25.40.450">
    <property type="entry name" value="Nucleoporin, helical domain, N-terminal subdomain"/>
    <property type="match status" value="1"/>
</dbReference>
<dbReference type="Pfam" id="PF08801">
    <property type="entry name" value="Nucleoporin_N"/>
    <property type="match status" value="1"/>
</dbReference>
<dbReference type="FunFam" id="1.20.120.1880:FF:000010">
    <property type="entry name" value="Nuclear pore complex protein Nup155"/>
    <property type="match status" value="1"/>
</dbReference>
<keyword evidence="3" id="KW-0813">Transport</keyword>
<dbReference type="Pfam" id="PF03177">
    <property type="entry name" value="Nucleoporin_C"/>
    <property type="match status" value="1"/>
</dbReference>
<proteinExistence type="inferred from homology"/>
<dbReference type="InterPro" id="IPR042537">
    <property type="entry name" value="Nucleoporin_Nup155_C_2"/>
</dbReference>
<dbReference type="PANTHER" id="PTHR10350:SF6">
    <property type="entry name" value="NUCLEAR PORE COMPLEX PROTEIN NUP155"/>
    <property type="match status" value="1"/>
</dbReference>
<feature type="domain" description="Nucleoporin Nup133/Nup155-like N-terminal" evidence="6">
    <location>
        <begin position="122"/>
        <end position="540"/>
    </location>
</feature>
<keyword evidence="4" id="KW-0539">Nucleus</keyword>